<gene>
    <name evidence="1" type="ORF">SVUK_LOCUS6329</name>
</gene>
<organism evidence="1 2">
    <name type="scientific">Strongylus vulgaris</name>
    <name type="common">Blood worm</name>
    <dbReference type="NCBI Taxonomy" id="40348"/>
    <lineage>
        <taxon>Eukaryota</taxon>
        <taxon>Metazoa</taxon>
        <taxon>Ecdysozoa</taxon>
        <taxon>Nematoda</taxon>
        <taxon>Chromadorea</taxon>
        <taxon>Rhabditida</taxon>
        <taxon>Rhabditina</taxon>
        <taxon>Rhabditomorpha</taxon>
        <taxon>Strongyloidea</taxon>
        <taxon>Strongylidae</taxon>
        <taxon>Strongylus</taxon>
    </lineage>
</organism>
<proteinExistence type="predicted"/>
<protein>
    <submittedName>
        <fullName evidence="1">Uncharacterized protein</fullName>
    </submittedName>
</protein>
<dbReference type="EMBL" id="UYYB01019926">
    <property type="protein sequence ID" value="VDM71331.1"/>
    <property type="molecule type" value="Genomic_DNA"/>
</dbReference>
<reference evidence="1 2" key="1">
    <citation type="submission" date="2018-11" db="EMBL/GenBank/DDBJ databases">
        <authorList>
            <consortium name="Pathogen Informatics"/>
        </authorList>
    </citation>
    <scope>NUCLEOTIDE SEQUENCE [LARGE SCALE GENOMIC DNA]</scope>
</reference>
<sequence length="90" mass="9832">MVTILQENLLPDGPVIAVAADALHLPGTLDQYLLCPTCRAQYLRKTPAGYRQNTPLEGISFVNKCVRLPSGDHYETECNLPLGLKLIVGL</sequence>
<dbReference type="Proteomes" id="UP000270094">
    <property type="component" value="Unassembled WGS sequence"/>
</dbReference>
<dbReference type="AlphaFoldDB" id="A0A3P7IDS7"/>
<keyword evidence="2" id="KW-1185">Reference proteome</keyword>
<evidence type="ECO:0000313" key="1">
    <source>
        <dbReference type="EMBL" id="VDM71331.1"/>
    </source>
</evidence>
<accession>A0A3P7IDS7</accession>
<evidence type="ECO:0000313" key="2">
    <source>
        <dbReference type="Proteomes" id="UP000270094"/>
    </source>
</evidence>
<name>A0A3P7IDS7_STRVU</name>